<keyword evidence="5 12" id="KW-0812">Transmembrane</keyword>
<keyword evidence="7" id="KW-0378">Hydrolase</keyword>
<evidence type="ECO:0000256" key="12">
    <source>
        <dbReference type="SAM" id="Phobius"/>
    </source>
</evidence>
<dbReference type="CDD" id="cd07328">
    <property type="entry name" value="M48_Ste24p_like"/>
    <property type="match status" value="1"/>
</dbReference>
<evidence type="ECO:0000256" key="4">
    <source>
        <dbReference type="ARBA" id="ARBA00022670"/>
    </source>
</evidence>
<gene>
    <name evidence="14" type="ORF">E5356_10505</name>
</gene>
<dbReference type="InterPro" id="IPR001915">
    <property type="entry name" value="Peptidase_M48"/>
</dbReference>
<comment type="subcellular location">
    <subcellularLocation>
        <location evidence="2">Cell membrane</location>
        <topology evidence="2">Multi-pass membrane protein</topology>
    </subcellularLocation>
</comment>
<evidence type="ECO:0000313" key="14">
    <source>
        <dbReference type="EMBL" id="TGY02526.1"/>
    </source>
</evidence>
<evidence type="ECO:0000256" key="6">
    <source>
        <dbReference type="ARBA" id="ARBA00022723"/>
    </source>
</evidence>
<keyword evidence="4" id="KW-0645">Protease</keyword>
<accession>A0A4S2AMW5</accession>
<evidence type="ECO:0000256" key="3">
    <source>
        <dbReference type="ARBA" id="ARBA00022475"/>
    </source>
</evidence>
<evidence type="ECO:0000256" key="8">
    <source>
        <dbReference type="ARBA" id="ARBA00022833"/>
    </source>
</evidence>
<evidence type="ECO:0000256" key="2">
    <source>
        <dbReference type="ARBA" id="ARBA00004651"/>
    </source>
</evidence>
<dbReference type="GeneID" id="93047693"/>
<evidence type="ECO:0000259" key="13">
    <source>
        <dbReference type="Pfam" id="PF01435"/>
    </source>
</evidence>
<keyword evidence="6" id="KW-0479">Metal-binding</keyword>
<dbReference type="AlphaFoldDB" id="A0A4S2AMW5"/>
<keyword evidence="9 12" id="KW-1133">Transmembrane helix</keyword>
<feature type="transmembrane region" description="Helical" evidence="12">
    <location>
        <begin position="50"/>
        <end position="69"/>
    </location>
</feature>
<dbReference type="PANTHER" id="PTHR43221">
    <property type="entry name" value="PROTEASE HTPX"/>
    <property type="match status" value="1"/>
</dbReference>
<dbReference type="GO" id="GO:0005886">
    <property type="term" value="C:plasma membrane"/>
    <property type="evidence" value="ECO:0007669"/>
    <property type="project" value="UniProtKB-SubCell"/>
</dbReference>
<keyword evidence="15" id="KW-1185">Reference proteome</keyword>
<dbReference type="PANTHER" id="PTHR43221:SF1">
    <property type="entry name" value="PROTEASE HTPX"/>
    <property type="match status" value="1"/>
</dbReference>
<proteinExistence type="predicted"/>
<feature type="transmembrane region" description="Helical" evidence="12">
    <location>
        <begin position="17"/>
        <end position="38"/>
    </location>
</feature>
<name>A0A4S2AMW5_9BACE</name>
<dbReference type="GO" id="GO:0046872">
    <property type="term" value="F:metal ion binding"/>
    <property type="evidence" value="ECO:0007669"/>
    <property type="project" value="UniProtKB-KW"/>
</dbReference>
<dbReference type="GO" id="GO:0006508">
    <property type="term" value="P:proteolysis"/>
    <property type="evidence" value="ECO:0007669"/>
    <property type="project" value="UniProtKB-KW"/>
</dbReference>
<organism evidence="14 15">
    <name type="scientific">Bacteroides acidifaciens</name>
    <dbReference type="NCBI Taxonomy" id="85831"/>
    <lineage>
        <taxon>Bacteria</taxon>
        <taxon>Pseudomonadati</taxon>
        <taxon>Bacteroidota</taxon>
        <taxon>Bacteroidia</taxon>
        <taxon>Bacteroidales</taxon>
        <taxon>Bacteroidaceae</taxon>
        <taxon>Bacteroides</taxon>
    </lineage>
</organism>
<evidence type="ECO:0000256" key="10">
    <source>
        <dbReference type="ARBA" id="ARBA00023049"/>
    </source>
</evidence>
<evidence type="ECO:0000256" key="9">
    <source>
        <dbReference type="ARBA" id="ARBA00022989"/>
    </source>
</evidence>
<dbReference type="EMBL" id="SRZA01000029">
    <property type="protein sequence ID" value="TGY02526.1"/>
    <property type="molecule type" value="Genomic_DNA"/>
</dbReference>
<evidence type="ECO:0000256" key="11">
    <source>
        <dbReference type="ARBA" id="ARBA00023136"/>
    </source>
</evidence>
<dbReference type="RefSeq" id="WP_136014299.1">
    <property type="nucleotide sequence ID" value="NZ_CAJTBC010000022.1"/>
</dbReference>
<protein>
    <recommendedName>
        <fullName evidence="13">Peptidase M48 domain-containing protein</fullName>
    </recommendedName>
</protein>
<keyword evidence="11 12" id="KW-0472">Membrane</keyword>
<evidence type="ECO:0000256" key="7">
    <source>
        <dbReference type="ARBA" id="ARBA00022801"/>
    </source>
</evidence>
<keyword evidence="10" id="KW-0482">Metalloprotease</keyword>
<sequence length="470" mass="54645">MMCFDVEKIKQNINKSIIVYILGCCCFVCVALWSLWFGYYVIRYQDEHEWPLQLAVISIAGGVLLWEMLRAFRFKNMLPTAYKVTTAQEFPVLFDAIAEVTENLKLSPIHKVYICPDATAAVFIQPYLRNLFFEPKRELVIGLGFLTQMDDEEIRAILYHEFGHYVQQEMKSSISVYVIGQFSRSFVAVKEAEKQGVWRMQIRLQLLLFTYFSMWTCNCINKAYARLAKQMEYDADDVAVNYVGVAVLQKALLHAACVRYNYEVVRWGLQQLQAQNIQVDEPYIALSLVGNYSRPMRRLLSEEVVRRVERLGMLNDSSCIGTKSIQQQAFRMFKRKAGVAQLCPARQFAEWLREGFDIYTRQRLLETSVLLEIHLDRKKHKMPYVDGFYKLLLDGKEIGAGNFIKGYTLKRKTSPGKHTLTTYAPSGLISTPLEFEVEKDGTYRIEMDYKLYVKNGYYNVYGEKCVRLDR</sequence>
<dbReference type="Proteomes" id="UP000305751">
    <property type="component" value="Unassembled WGS sequence"/>
</dbReference>
<keyword evidence="3" id="KW-1003">Cell membrane</keyword>
<dbReference type="InterPro" id="IPR050083">
    <property type="entry name" value="HtpX_protease"/>
</dbReference>
<comment type="cofactor">
    <cofactor evidence="1">
        <name>Zn(2+)</name>
        <dbReference type="ChEBI" id="CHEBI:29105"/>
    </cofactor>
</comment>
<dbReference type="Gene3D" id="3.30.2010.10">
    <property type="entry name" value="Metalloproteases ('zincins'), catalytic domain"/>
    <property type="match status" value="1"/>
</dbReference>
<evidence type="ECO:0000313" key="15">
    <source>
        <dbReference type="Proteomes" id="UP000305751"/>
    </source>
</evidence>
<feature type="domain" description="Peptidase M48" evidence="13">
    <location>
        <begin position="130"/>
        <end position="249"/>
    </location>
</feature>
<comment type="caution">
    <text evidence="14">The sequence shown here is derived from an EMBL/GenBank/DDBJ whole genome shotgun (WGS) entry which is preliminary data.</text>
</comment>
<keyword evidence="8" id="KW-0862">Zinc</keyword>
<reference evidence="14 15" key="1">
    <citation type="submission" date="2019-04" db="EMBL/GenBank/DDBJ databases">
        <title>Microbes associate with the intestines of laboratory mice.</title>
        <authorList>
            <person name="Navarre W."/>
            <person name="Wong E."/>
            <person name="Huang K."/>
            <person name="Tropini C."/>
            <person name="Ng K."/>
            <person name="Yu B."/>
        </authorList>
    </citation>
    <scope>NUCLEOTIDE SEQUENCE [LARGE SCALE GENOMIC DNA]</scope>
    <source>
        <strain evidence="14 15">NM70_E10</strain>
    </source>
</reference>
<evidence type="ECO:0000256" key="1">
    <source>
        <dbReference type="ARBA" id="ARBA00001947"/>
    </source>
</evidence>
<dbReference type="Pfam" id="PF01435">
    <property type="entry name" value="Peptidase_M48"/>
    <property type="match status" value="1"/>
</dbReference>
<dbReference type="GO" id="GO:0004222">
    <property type="term" value="F:metalloendopeptidase activity"/>
    <property type="evidence" value="ECO:0007669"/>
    <property type="project" value="InterPro"/>
</dbReference>
<evidence type="ECO:0000256" key="5">
    <source>
        <dbReference type="ARBA" id="ARBA00022692"/>
    </source>
</evidence>